<sequence length="271" mass="29914">MGARNLALEEWDFNDACAAAKRATDHRHRKQHNLSILQGGASVTILLESHRNLGGASDLSRRRLSSLARDSGDLWYSGSSENLHDPAGSRISVLTEKHDAAAAAARASQQKPTLPKNQTTTLSDMMKFASAWFEFEENKNSSWVILEDRFITCGKNDQEDLVKHFNVVKFENMEDQICPTAHSGPTTSVAEAMDLTRVATNGKCVINFFKHHPLSDSRIHPKHYPFGPLLRGVTYESVGTPNGQAQALLQGTSHTVRLSSLSRLLHHSPPP</sequence>
<dbReference type="Proteomes" id="UP001187192">
    <property type="component" value="Unassembled WGS sequence"/>
</dbReference>
<evidence type="ECO:0000313" key="1">
    <source>
        <dbReference type="EMBL" id="GMN47815.1"/>
    </source>
</evidence>
<comment type="caution">
    <text evidence="1">The sequence shown here is derived from an EMBL/GenBank/DDBJ whole genome shotgun (WGS) entry which is preliminary data.</text>
</comment>
<organism evidence="1 2">
    <name type="scientific">Ficus carica</name>
    <name type="common">Common fig</name>
    <dbReference type="NCBI Taxonomy" id="3494"/>
    <lineage>
        <taxon>Eukaryota</taxon>
        <taxon>Viridiplantae</taxon>
        <taxon>Streptophyta</taxon>
        <taxon>Embryophyta</taxon>
        <taxon>Tracheophyta</taxon>
        <taxon>Spermatophyta</taxon>
        <taxon>Magnoliopsida</taxon>
        <taxon>eudicotyledons</taxon>
        <taxon>Gunneridae</taxon>
        <taxon>Pentapetalae</taxon>
        <taxon>rosids</taxon>
        <taxon>fabids</taxon>
        <taxon>Rosales</taxon>
        <taxon>Moraceae</taxon>
        <taxon>Ficeae</taxon>
        <taxon>Ficus</taxon>
    </lineage>
</organism>
<proteinExistence type="predicted"/>
<accession>A0AA88D7V1</accession>
<reference evidence="1" key="1">
    <citation type="submission" date="2023-07" db="EMBL/GenBank/DDBJ databases">
        <title>draft genome sequence of fig (Ficus carica).</title>
        <authorList>
            <person name="Takahashi T."/>
            <person name="Nishimura K."/>
        </authorList>
    </citation>
    <scope>NUCLEOTIDE SEQUENCE</scope>
</reference>
<protein>
    <submittedName>
        <fullName evidence="1">Uncharacterized protein</fullName>
    </submittedName>
</protein>
<dbReference type="EMBL" id="BTGU01000026">
    <property type="protein sequence ID" value="GMN47815.1"/>
    <property type="molecule type" value="Genomic_DNA"/>
</dbReference>
<evidence type="ECO:0000313" key="2">
    <source>
        <dbReference type="Proteomes" id="UP001187192"/>
    </source>
</evidence>
<name>A0AA88D7V1_FICCA</name>
<keyword evidence="2" id="KW-1185">Reference proteome</keyword>
<dbReference type="AlphaFoldDB" id="A0AA88D7V1"/>
<gene>
    <name evidence="1" type="ORF">TIFTF001_016987</name>
</gene>